<dbReference type="InterPro" id="IPR001810">
    <property type="entry name" value="F-box_dom"/>
</dbReference>
<evidence type="ECO:0000313" key="2">
    <source>
        <dbReference type="Proteomes" id="UP001652660"/>
    </source>
</evidence>
<keyword evidence="2" id="KW-1185">Reference proteome</keyword>
<dbReference type="RefSeq" id="XP_027064471.1">
    <property type="nucleotide sequence ID" value="XM_027208670.2"/>
</dbReference>
<dbReference type="PANTHER" id="PTHR31672">
    <property type="entry name" value="BNACNNG10540D PROTEIN"/>
    <property type="match status" value="1"/>
</dbReference>
<reference evidence="3" key="2">
    <citation type="submission" date="2025-08" db="UniProtKB">
        <authorList>
            <consortium name="RefSeq"/>
        </authorList>
    </citation>
    <scope>IDENTIFICATION</scope>
    <source>
        <tissue evidence="3">Leaves</tissue>
    </source>
</reference>
<dbReference type="Pfam" id="PF00646">
    <property type="entry name" value="F-box"/>
    <property type="match status" value="1"/>
</dbReference>
<dbReference type="InterPro" id="IPR017451">
    <property type="entry name" value="F-box-assoc_interact_dom"/>
</dbReference>
<dbReference type="CDD" id="cd22157">
    <property type="entry name" value="F-box_AtFBW1-like"/>
    <property type="match status" value="1"/>
</dbReference>
<dbReference type="InterPro" id="IPR050796">
    <property type="entry name" value="SCF_F-box_component"/>
</dbReference>
<reference evidence="2" key="1">
    <citation type="journal article" date="2025" name="Foods">
        <title>Unveiling the Microbial Signatures of Arabica Coffee Cherries: Insights into Ripeness Specific Diversity, Functional Traits, and Implications for Quality and Safety.</title>
        <authorList>
            <consortium name="RefSeq"/>
            <person name="Tenea G.N."/>
            <person name="Cifuentes V."/>
            <person name="Reyes P."/>
            <person name="Cevallos-Vallejos M."/>
        </authorList>
    </citation>
    <scope>NUCLEOTIDE SEQUENCE [LARGE SCALE GENOMIC DNA]</scope>
</reference>
<dbReference type="SUPFAM" id="SSF81383">
    <property type="entry name" value="F-box domain"/>
    <property type="match status" value="1"/>
</dbReference>
<dbReference type="AlphaFoldDB" id="A0A6P6SF93"/>
<feature type="domain" description="F-box" evidence="1">
    <location>
        <begin position="4"/>
        <end position="44"/>
    </location>
</feature>
<dbReference type="GeneID" id="113690675"/>
<dbReference type="InterPro" id="IPR006527">
    <property type="entry name" value="F-box-assoc_dom_typ1"/>
</dbReference>
<gene>
    <name evidence="3" type="primary">LOC113690675</name>
</gene>
<protein>
    <submittedName>
        <fullName evidence="3">F-box/kelch-repeat protein At3g06240-like</fullName>
    </submittedName>
</protein>
<organism evidence="2 3">
    <name type="scientific">Coffea arabica</name>
    <name type="common">Arabian coffee</name>
    <dbReference type="NCBI Taxonomy" id="13443"/>
    <lineage>
        <taxon>Eukaryota</taxon>
        <taxon>Viridiplantae</taxon>
        <taxon>Streptophyta</taxon>
        <taxon>Embryophyta</taxon>
        <taxon>Tracheophyta</taxon>
        <taxon>Spermatophyta</taxon>
        <taxon>Magnoliopsida</taxon>
        <taxon>eudicotyledons</taxon>
        <taxon>Gunneridae</taxon>
        <taxon>Pentapetalae</taxon>
        <taxon>asterids</taxon>
        <taxon>lamiids</taxon>
        <taxon>Gentianales</taxon>
        <taxon>Rubiaceae</taxon>
        <taxon>Ixoroideae</taxon>
        <taxon>Gardenieae complex</taxon>
        <taxon>Bertiereae - Coffeeae clade</taxon>
        <taxon>Coffeeae</taxon>
        <taxon>Coffea</taxon>
    </lineage>
</organism>
<sequence length="382" mass="43372">MDVLSEDILMEILVRLPVKCLFQFKCVSKSWCSLIKSPRFTHLHVTRAKNGDQEGVILVKRFIKDERKIVLSLHSKDESLSLQVVAPDFEVPYSTYLNMILVGTCHGIICLKSNESGGIYLCNPATREFLTLPDPPFRCPQGYFCQLGEMGFGFDAVSDDFKIITFTEITPDEYNDDLNSCKVDIYSLSTNSWRELDPDVTLPEWVYNPRFSVLFNGCFHWCTPLITDSFGLQILSFEFSTEQFREIQFPDGAPDTEGEYGMQKLIVLDNSLALMWYNITGSQISDQHFDIWVMMEYGVQESWVKKFSIGPLSGIDCPLSSWNSNKLLWEMSNGQLASCPVLGDNRGSLTKYNIHGSPTTLQADIYHESLVALGELCGRRMN</sequence>
<evidence type="ECO:0000259" key="1">
    <source>
        <dbReference type="SMART" id="SM00256"/>
    </source>
</evidence>
<dbReference type="NCBIfam" id="TIGR01640">
    <property type="entry name" value="F_box_assoc_1"/>
    <property type="match status" value="1"/>
</dbReference>
<dbReference type="OrthoDB" id="1867629at2759"/>
<accession>A0A6P6SF93</accession>
<evidence type="ECO:0000313" key="3">
    <source>
        <dbReference type="RefSeq" id="XP_027064471.1"/>
    </source>
</evidence>
<dbReference type="Pfam" id="PF07734">
    <property type="entry name" value="FBA_1"/>
    <property type="match status" value="1"/>
</dbReference>
<dbReference type="Proteomes" id="UP001652660">
    <property type="component" value="Chromosome 1e"/>
</dbReference>
<proteinExistence type="predicted"/>
<dbReference type="SMART" id="SM00256">
    <property type="entry name" value="FBOX"/>
    <property type="match status" value="1"/>
</dbReference>
<dbReference type="PANTHER" id="PTHR31672:SF13">
    <property type="entry name" value="F-BOX PROTEIN CPR30-LIKE"/>
    <property type="match status" value="1"/>
</dbReference>
<dbReference type="Gene3D" id="1.20.1280.50">
    <property type="match status" value="1"/>
</dbReference>
<dbReference type="InterPro" id="IPR036047">
    <property type="entry name" value="F-box-like_dom_sf"/>
</dbReference>
<name>A0A6P6SF93_COFAR</name>